<organism evidence="3 4">
    <name type="scientific">Micromonospora azadirachtae</name>
    <dbReference type="NCBI Taxonomy" id="1970735"/>
    <lineage>
        <taxon>Bacteria</taxon>
        <taxon>Bacillati</taxon>
        <taxon>Actinomycetota</taxon>
        <taxon>Actinomycetes</taxon>
        <taxon>Micromonosporales</taxon>
        <taxon>Micromonosporaceae</taxon>
        <taxon>Micromonospora</taxon>
    </lineage>
</organism>
<sequence length="893" mass="98712">MINRRLIEEELPIHRVNVESGREKSLRHGNISTSHLWWARRPLAMSRAVVVGSLVPARQADSERKTLLDAIGTAARFENSNKAEVLRPLRDAVAEAFGDTPPKVLDCFAGGGSIPLEAVRLGCDTTALDLNPVAHLVELATLDYPQRYGTALATGVDSLSADFDTWAQWVKDRVSGEIAALFPEGPRGRRPLVYFWCRTMPCGNPDCRADIPLVTSWWLAKGKGRRAWVRPVLQPGAPRSYALAVRTDAPGTEKPDTGTVKAGSVTCLCGWAQSGPDTRRWAKRNNFGYRLYAVLDGGTVRSHRDPSEARSYRDPGESEHPDLRSIEGHLDKLPDLDDGTSALPDEPIDEIGYNNLQQLPYGYTTWRSMFHGRQLAVLASFADAVRAAHTAMLASGLEAGRAKAIATYLALTVDRIADYNSTFTSWHPGGQFVRSTFPQQTIRMVWDFVEINPLLDGPGSWDGAVDWMRLAISHCAQTSRTPARVVRGNAQSMPFDDEEFDAVIVDPPYYFSVMYSDLSDFFYVWLKRTVGHLYPLLFVTRWTPKDEEVVQNRCAPSHPRHIPATEFERRLSRSLTEIARVLKPTGIVSLVFAHTDVVAWEKLLMALRNAGLTVTTSWPMRSEREGRATSGVKAVLGSSIVLVCRKAESQGEAFFDDVVRELEERLAARLDQFADMGLVGADYFASAVGPAFEVFARYKKVVRLSGEEVEIPDLMALAREAVARTAMARLLGDVSISALDNMSLLYLTWRWAYDGEAVPADEVYKLERAFDIDLGNYEGPDGLVERSGGSISLRQPDDRRGMKLSTNPLVIDVLHQACLLWDAGRRKELEALLAESGMASDTAFWSMARALAEVLPEGERERTMLLGLSGSQDALAQAADVIASSRGTQGTLL</sequence>
<evidence type="ECO:0000313" key="3">
    <source>
        <dbReference type="EMBL" id="MFD0782393.1"/>
    </source>
</evidence>
<dbReference type="SUPFAM" id="SSF53335">
    <property type="entry name" value="S-adenosyl-L-methionine-dependent methyltransferases"/>
    <property type="match status" value="2"/>
</dbReference>
<comment type="caution">
    <text evidence="3">The sequence shown here is derived from an EMBL/GenBank/DDBJ whole genome shotgun (WGS) entry which is preliminary data.</text>
</comment>
<keyword evidence="4" id="KW-1185">Reference proteome</keyword>
<name>A0ABW2ZUU9_9ACTN</name>
<proteinExistence type="predicted"/>
<feature type="region of interest" description="Disordered" evidence="1">
    <location>
        <begin position="301"/>
        <end position="347"/>
    </location>
</feature>
<evidence type="ECO:0000256" key="1">
    <source>
        <dbReference type="SAM" id="MobiDB-lite"/>
    </source>
</evidence>
<dbReference type="PROSITE" id="PS00092">
    <property type="entry name" value="N6_MTASE"/>
    <property type="match status" value="1"/>
</dbReference>
<protein>
    <submittedName>
        <fullName evidence="3">DUF1156 domain-containing protein</fullName>
    </submittedName>
</protein>
<accession>A0ABW2ZUU9</accession>
<feature type="domain" description="DUF1156" evidence="2">
    <location>
        <begin position="11"/>
        <end position="59"/>
    </location>
</feature>
<dbReference type="InterPro" id="IPR009537">
    <property type="entry name" value="DUF1156"/>
</dbReference>
<feature type="compositionally biased region" description="Basic and acidic residues" evidence="1">
    <location>
        <begin position="302"/>
        <end position="335"/>
    </location>
</feature>
<evidence type="ECO:0000259" key="2">
    <source>
        <dbReference type="Pfam" id="PF06634"/>
    </source>
</evidence>
<reference evidence="4" key="1">
    <citation type="journal article" date="2019" name="Int. J. Syst. Evol. Microbiol.">
        <title>The Global Catalogue of Microorganisms (GCM) 10K type strain sequencing project: providing services to taxonomists for standard genome sequencing and annotation.</title>
        <authorList>
            <consortium name="The Broad Institute Genomics Platform"/>
            <consortium name="The Broad Institute Genome Sequencing Center for Infectious Disease"/>
            <person name="Wu L."/>
            <person name="Ma J."/>
        </authorList>
    </citation>
    <scope>NUCLEOTIDE SEQUENCE [LARGE SCALE GENOMIC DNA]</scope>
    <source>
        <strain evidence="4">JCM 32148</strain>
    </source>
</reference>
<dbReference type="Gene3D" id="3.40.50.150">
    <property type="entry name" value="Vaccinia Virus protein VP39"/>
    <property type="match status" value="1"/>
</dbReference>
<dbReference type="InterPro" id="IPR029063">
    <property type="entry name" value="SAM-dependent_MTases_sf"/>
</dbReference>
<dbReference type="Pfam" id="PF06634">
    <property type="entry name" value="DUF1156"/>
    <property type="match status" value="1"/>
</dbReference>
<dbReference type="Proteomes" id="UP001597053">
    <property type="component" value="Unassembled WGS sequence"/>
</dbReference>
<dbReference type="EMBL" id="JBHTHM010000003">
    <property type="protein sequence ID" value="MFD0782393.1"/>
    <property type="molecule type" value="Genomic_DNA"/>
</dbReference>
<evidence type="ECO:0000313" key="4">
    <source>
        <dbReference type="Proteomes" id="UP001597053"/>
    </source>
</evidence>
<gene>
    <name evidence="3" type="ORF">ACFQZ8_00410</name>
</gene>
<dbReference type="InterPro" id="IPR002052">
    <property type="entry name" value="DNA_methylase_N6_adenine_CS"/>
</dbReference>